<evidence type="ECO:0000256" key="1">
    <source>
        <dbReference type="ARBA" id="ARBA00006484"/>
    </source>
</evidence>
<gene>
    <name evidence="3" type="ORF">ESP51_20140</name>
</gene>
<dbReference type="PANTHER" id="PTHR24320">
    <property type="entry name" value="RETINOL DEHYDROGENASE"/>
    <property type="match status" value="1"/>
</dbReference>
<reference evidence="3 4" key="1">
    <citation type="submission" date="2019-01" db="EMBL/GenBank/DDBJ databases">
        <title>Agromyces.</title>
        <authorList>
            <person name="Li J."/>
        </authorList>
    </citation>
    <scope>NUCLEOTIDE SEQUENCE [LARGE SCALE GENOMIC DNA]</scope>
    <source>
        <strain evidence="3 4">DSM 15934</strain>
    </source>
</reference>
<dbReference type="RefSeq" id="WP_129522647.1">
    <property type="nucleotide sequence ID" value="NZ_SDPN01000083.1"/>
</dbReference>
<name>A0A4Q2KNF8_9MICO</name>
<dbReference type="EMBL" id="SDPN01000083">
    <property type="protein sequence ID" value="RXZ66878.1"/>
    <property type="molecule type" value="Genomic_DNA"/>
</dbReference>
<dbReference type="AlphaFoldDB" id="A0A4Q2KNF8"/>
<dbReference type="Pfam" id="PF00106">
    <property type="entry name" value="adh_short"/>
    <property type="match status" value="1"/>
</dbReference>
<dbReference type="PANTHER" id="PTHR24320:SF148">
    <property type="entry name" value="NAD(P)-BINDING ROSSMANN-FOLD SUPERFAMILY PROTEIN"/>
    <property type="match status" value="1"/>
</dbReference>
<keyword evidence="4" id="KW-1185">Reference proteome</keyword>
<dbReference type="InterPro" id="IPR002347">
    <property type="entry name" value="SDR_fam"/>
</dbReference>
<evidence type="ECO:0000313" key="4">
    <source>
        <dbReference type="Proteomes" id="UP000293865"/>
    </source>
</evidence>
<organism evidence="3 4">
    <name type="scientific">Agromyces albus</name>
    <dbReference type="NCBI Taxonomy" id="205332"/>
    <lineage>
        <taxon>Bacteria</taxon>
        <taxon>Bacillati</taxon>
        <taxon>Actinomycetota</taxon>
        <taxon>Actinomycetes</taxon>
        <taxon>Micrococcales</taxon>
        <taxon>Microbacteriaceae</taxon>
        <taxon>Agromyces</taxon>
    </lineage>
</organism>
<protein>
    <submittedName>
        <fullName evidence="3">SDR family NAD(P)-dependent oxidoreductase</fullName>
    </submittedName>
</protein>
<comment type="caution">
    <text evidence="3">The sequence shown here is derived from an EMBL/GenBank/DDBJ whole genome shotgun (WGS) entry which is preliminary data.</text>
</comment>
<dbReference type="Gene3D" id="3.40.50.720">
    <property type="entry name" value="NAD(P)-binding Rossmann-like Domain"/>
    <property type="match status" value="1"/>
</dbReference>
<dbReference type="Proteomes" id="UP000293865">
    <property type="component" value="Unassembled WGS sequence"/>
</dbReference>
<dbReference type="SUPFAM" id="SSF51735">
    <property type="entry name" value="NAD(P)-binding Rossmann-fold domains"/>
    <property type="match status" value="1"/>
</dbReference>
<dbReference type="OrthoDB" id="4577644at2"/>
<proteinExistence type="inferred from homology"/>
<sequence length="306" mass="32168">MSWYPLVLPSQAGRRFLVTGANAGIGFFTAARLAGSGAHVVLSGRSPERLEAATSAIRGMVPAASVESIVIDQSSLDSVRAGADRLIGGPPLDGVVANAGLVHAPRQRLESVDGNELVLATNVLGNFALLSRLLPHLAPGARIVGLGSLASMLSTFRMNDLQLTLGYDFWRAYAQSKIAGQVFAFELDRRLREAGVPVSSLVAHPGYSISGRTPRVPGVNEPTTGTRFADSLQAAWAQGKHRGAEVVLHAMTSPAATGGQFWGPRYLTKGAPALHTPTRTSTDPEIGAQFWSFAEQATDSVFTVGG</sequence>
<dbReference type="InterPro" id="IPR036291">
    <property type="entry name" value="NAD(P)-bd_dom_sf"/>
</dbReference>
<keyword evidence="2" id="KW-0560">Oxidoreductase</keyword>
<dbReference type="GO" id="GO:0016491">
    <property type="term" value="F:oxidoreductase activity"/>
    <property type="evidence" value="ECO:0007669"/>
    <property type="project" value="UniProtKB-KW"/>
</dbReference>
<accession>A0A4Q2KNF8</accession>
<evidence type="ECO:0000256" key="2">
    <source>
        <dbReference type="ARBA" id="ARBA00023002"/>
    </source>
</evidence>
<evidence type="ECO:0000313" key="3">
    <source>
        <dbReference type="EMBL" id="RXZ66878.1"/>
    </source>
</evidence>
<comment type="similarity">
    <text evidence="1">Belongs to the short-chain dehydrogenases/reductases (SDR) family.</text>
</comment>